<protein>
    <submittedName>
        <fullName evidence="1">Uncharacterized conserved protein</fullName>
    </submittedName>
</protein>
<dbReference type="InterPro" id="IPR011057">
    <property type="entry name" value="Mss4-like_sf"/>
</dbReference>
<dbReference type="EMBL" id="FWEU01000001">
    <property type="protein sequence ID" value="SLM23247.1"/>
    <property type="molecule type" value="Genomic_DNA"/>
</dbReference>
<dbReference type="Gene3D" id="3.90.1590.10">
    <property type="entry name" value="glutathione-dependent formaldehyde- activating enzyme (gfa)"/>
    <property type="match status" value="1"/>
</dbReference>
<evidence type="ECO:0000313" key="1">
    <source>
        <dbReference type="EMBL" id="SLM23247.1"/>
    </source>
</evidence>
<gene>
    <name evidence="1" type="ORF">SAMN04488690_0935</name>
</gene>
<evidence type="ECO:0000313" key="2">
    <source>
        <dbReference type="Proteomes" id="UP000191133"/>
    </source>
</evidence>
<proteinExistence type="predicted"/>
<dbReference type="RefSeq" id="WP_080148709.1">
    <property type="nucleotide sequence ID" value="NZ_FWEU01000001.1"/>
</dbReference>
<organism evidence="1 2">
    <name type="scientific">Stenotrophomonas indicatrix</name>
    <dbReference type="NCBI Taxonomy" id="2045451"/>
    <lineage>
        <taxon>Bacteria</taxon>
        <taxon>Pseudomonadati</taxon>
        <taxon>Pseudomonadota</taxon>
        <taxon>Gammaproteobacteria</taxon>
        <taxon>Lysobacterales</taxon>
        <taxon>Lysobacteraceae</taxon>
        <taxon>Stenotrophomonas</taxon>
    </lineage>
</organism>
<dbReference type="AlphaFoldDB" id="A0A1W1GV64"/>
<reference evidence="2" key="1">
    <citation type="submission" date="2016-10" db="EMBL/GenBank/DDBJ databases">
        <authorList>
            <person name="Varghese N."/>
        </authorList>
    </citation>
    <scope>NUCLEOTIDE SEQUENCE [LARGE SCALE GENOMIC DNA]</scope>
    <source>
        <strain evidence="2">92MFCol6.1</strain>
    </source>
</reference>
<dbReference type="SUPFAM" id="SSF51316">
    <property type="entry name" value="Mss4-like"/>
    <property type="match status" value="1"/>
</dbReference>
<sequence length="178" mass="19547">MPSAQQVACRCGEVTLNLTGTPIACVDCCCNSCRAAGLRLQRLPGAQRLLGPHGTTRFVMYRKDRVEFLAGVERLAAFRLSADAGTRRVLATCCNTPLFLELTGGHWLSLYGGLWPEDARPPLQMRTMVGDLPDPSVLPADVPNLKQHSLRFYARLMKAWIAMGLRSPDIRIEGEAHG</sequence>
<dbReference type="Proteomes" id="UP000191133">
    <property type="component" value="Unassembled WGS sequence"/>
</dbReference>
<accession>A0A1W1GV64</accession>
<name>A0A1W1GV64_9GAMM</name>